<organism evidence="14 15">
    <name type="scientific">Syphacia muris</name>
    <dbReference type="NCBI Taxonomy" id="451379"/>
    <lineage>
        <taxon>Eukaryota</taxon>
        <taxon>Metazoa</taxon>
        <taxon>Ecdysozoa</taxon>
        <taxon>Nematoda</taxon>
        <taxon>Chromadorea</taxon>
        <taxon>Rhabditida</taxon>
        <taxon>Spirurina</taxon>
        <taxon>Oxyuridomorpha</taxon>
        <taxon>Oxyuroidea</taxon>
        <taxon>Oxyuridae</taxon>
        <taxon>Syphacia</taxon>
    </lineage>
</organism>
<evidence type="ECO:0000256" key="6">
    <source>
        <dbReference type="ARBA" id="ARBA00022833"/>
    </source>
</evidence>
<keyword evidence="8" id="KW-0804">Transcription</keyword>
<dbReference type="FunFam" id="3.30.160.60:FF:002343">
    <property type="entry name" value="Zinc finger protein 33A"/>
    <property type="match status" value="2"/>
</dbReference>
<keyword evidence="7" id="KW-0805">Transcription regulation</keyword>
<dbReference type="GO" id="GO:0008270">
    <property type="term" value="F:zinc ion binding"/>
    <property type="evidence" value="ECO:0007669"/>
    <property type="project" value="UniProtKB-KW"/>
</dbReference>
<feature type="region of interest" description="Disordered" evidence="12">
    <location>
        <begin position="712"/>
        <end position="739"/>
    </location>
</feature>
<evidence type="ECO:0000256" key="4">
    <source>
        <dbReference type="ARBA" id="ARBA00022737"/>
    </source>
</evidence>
<feature type="domain" description="C2H2-type" evidence="13">
    <location>
        <begin position="185"/>
        <end position="212"/>
    </location>
</feature>
<evidence type="ECO:0000256" key="9">
    <source>
        <dbReference type="ARBA" id="ARBA00023242"/>
    </source>
</evidence>
<keyword evidence="5 10" id="KW-0863">Zinc-finger</keyword>
<dbReference type="AlphaFoldDB" id="A0A0N5AAC4"/>
<keyword evidence="11" id="KW-0175">Coiled coil</keyword>
<evidence type="ECO:0000256" key="11">
    <source>
        <dbReference type="SAM" id="Coils"/>
    </source>
</evidence>
<dbReference type="FunFam" id="3.30.160.60:FF:000702">
    <property type="entry name" value="Transcription factor E4F1 isoform 1"/>
    <property type="match status" value="1"/>
</dbReference>
<dbReference type="SUPFAM" id="SSF57667">
    <property type="entry name" value="beta-beta-alpha zinc fingers"/>
    <property type="match status" value="6"/>
</dbReference>
<feature type="compositionally biased region" description="Low complexity" evidence="12">
    <location>
        <begin position="496"/>
        <end position="520"/>
    </location>
</feature>
<dbReference type="InterPro" id="IPR050826">
    <property type="entry name" value="Krueppel_C2H2_ZnFinger"/>
</dbReference>
<dbReference type="InterPro" id="IPR013087">
    <property type="entry name" value="Znf_C2H2_type"/>
</dbReference>
<comment type="subcellular location">
    <subcellularLocation>
        <location evidence="1">Nucleus</location>
    </subcellularLocation>
</comment>
<feature type="domain" description="C2H2-type" evidence="13">
    <location>
        <begin position="156"/>
        <end position="184"/>
    </location>
</feature>
<feature type="domain" description="C2H2-type" evidence="13">
    <location>
        <begin position="270"/>
        <end position="297"/>
    </location>
</feature>
<evidence type="ECO:0000256" key="12">
    <source>
        <dbReference type="SAM" id="MobiDB-lite"/>
    </source>
</evidence>
<feature type="domain" description="C2H2-type" evidence="13">
    <location>
        <begin position="212"/>
        <end position="240"/>
    </location>
</feature>
<evidence type="ECO:0000313" key="14">
    <source>
        <dbReference type="Proteomes" id="UP000046393"/>
    </source>
</evidence>
<feature type="region of interest" description="Disordered" evidence="12">
    <location>
        <begin position="459"/>
        <end position="520"/>
    </location>
</feature>
<evidence type="ECO:0000256" key="1">
    <source>
        <dbReference type="ARBA" id="ARBA00004123"/>
    </source>
</evidence>
<keyword evidence="6" id="KW-0862">Zinc</keyword>
<evidence type="ECO:0000256" key="5">
    <source>
        <dbReference type="ARBA" id="ARBA00022771"/>
    </source>
</evidence>
<dbReference type="WBParaSite" id="SMUV_0000109201-mRNA-1">
    <property type="protein sequence ID" value="SMUV_0000109201-mRNA-1"/>
    <property type="gene ID" value="SMUV_0000109201"/>
</dbReference>
<feature type="domain" description="C2H2-type" evidence="13">
    <location>
        <begin position="242"/>
        <end position="269"/>
    </location>
</feature>
<evidence type="ECO:0000313" key="15">
    <source>
        <dbReference type="WBParaSite" id="SMUV_0000109201-mRNA-1"/>
    </source>
</evidence>
<evidence type="ECO:0000256" key="3">
    <source>
        <dbReference type="ARBA" id="ARBA00022723"/>
    </source>
</evidence>
<dbReference type="FunFam" id="3.30.160.60:FF:000446">
    <property type="entry name" value="Zinc finger protein"/>
    <property type="match status" value="1"/>
</dbReference>
<protein>
    <submittedName>
        <fullName evidence="15">Zinc finger protein 2</fullName>
    </submittedName>
</protein>
<feature type="domain" description="C2H2-type" evidence="13">
    <location>
        <begin position="375"/>
        <end position="402"/>
    </location>
</feature>
<evidence type="ECO:0000259" key="13">
    <source>
        <dbReference type="PROSITE" id="PS50157"/>
    </source>
</evidence>
<feature type="compositionally biased region" description="Polar residues" evidence="12">
    <location>
        <begin position="459"/>
        <end position="471"/>
    </location>
</feature>
<feature type="domain" description="C2H2-type" evidence="13">
    <location>
        <begin position="128"/>
        <end position="155"/>
    </location>
</feature>
<dbReference type="PROSITE" id="PS00028">
    <property type="entry name" value="ZINC_FINGER_C2H2_1"/>
    <property type="match status" value="8"/>
</dbReference>
<evidence type="ECO:0000256" key="8">
    <source>
        <dbReference type="ARBA" id="ARBA00023163"/>
    </source>
</evidence>
<keyword evidence="3" id="KW-0479">Metal-binding</keyword>
<dbReference type="SMART" id="SM00355">
    <property type="entry name" value="ZnF_C2H2"/>
    <property type="match status" value="10"/>
</dbReference>
<dbReference type="STRING" id="451379.A0A0N5AAC4"/>
<dbReference type="Gene3D" id="3.30.160.60">
    <property type="entry name" value="Classic Zinc Finger"/>
    <property type="match status" value="10"/>
</dbReference>
<keyword evidence="14" id="KW-1185">Reference proteome</keyword>
<dbReference type="FunFam" id="3.30.160.60:FF:000358">
    <property type="entry name" value="zinc finger protein 24"/>
    <property type="match status" value="2"/>
</dbReference>
<dbReference type="InterPro" id="IPR036236">
    <property type="entry name" value="Znf_C2H2_sf"/>
</dbReference>
<sequence length="739" mass="82811">MAFELLGQAEINLTLESQDGTIIGEEDLCDDVVLHAAHVSSLMSLRPNCVVAESTLVGHSNSPESSHGSLSGHSQLEKRHICEICGKAYMFFILFIDSFQCVVIFLEGFPYLSILESHKRCHTGEKPFNCHFCDKKFAQKATLQVHERTHTGERPYKCKYCEKTFAQYGTKTVHEKSAHLGIRNYKCPKCSKCLSSPSALYTHKKTHGEKTFQCGFCPKTFTLKNYLKLHVKQVHEQTERKHICHFCSKSFAYAGSLQVHVRTHTGERPYVCKYCPKAFASQGNLQSHERTHTGERPYTCCQCGRSFIQKSQLSAHEATHQFQPGVTTILPLLLTSPEPPPKKTSEYVCKFCGKRYAYASSLYVHTRLHTGERPFRCSFCDKAFTNQGNMQVHQRVHTGEKPYKCTACDKSYAQKVGLKIHLEQCQLYLGNQVASASEDDVNNSLDLFLPKMFNLTETKPPVNTSSGSVQMPPSPPSIKDLPSPSSLGFKVQMPPQSSQQQSQQQLQQQQQIQHQQQPQQQQPQQQQLRQQQLQQQVQQQQIQQQQLQQRQQLQQHQQQLIGYGVSGTSIPNGKGMNVDVSNGLDQKPSAGAIALQKQQNMDATDPASTSAFHGVKPDPYSKVLHEAFDAQVSAIKNILDTGFTNTLISQQVLFQNQQLQQIQQLLMQPSEQWGNLLSSQQVSQSSNNSNSASQNQVPQFPITSASVNSLNSVTNSQPLMQPPPAFATTSVKQEPPMLV</sequence>
<dbReference type="Pfam" id="PF00096">
    <property type="entry name" value="zf-C2H2"/>
    <property type="match status" value="8"/>
</dbReference>
<name>A0A0N5AAC4_9BILA</name>
<evidence type="ECO:0000256" key="2">
    <source>
        <dbReference type="ARBA" id="ARBA00006991"/>
    </source>
</evidence>
<feature type="domain" description="C2H2-type" evidence="13">
    <location>
        <begin position="347"/>
        <end position="374"/>
    </location>
</feature>
<evidence type="ECO:0000256" key="10">
    <source>
        <dbReference type="PROSITE-ProRule" id="PRU00042"/>
    </source>
</evidence>
<feature type="region of interest" description="Disordered" evidence="12">
    <location>
        <begin position="566"/>
        <end position="585"/>
    </location>
</feature>
<keyword evidence="9" id="KW-0539">Nucleus</keyword>
<dbReference type="PANTHER" id="PTHR24377">
    <property type="entry name" value="IP01015P-RELATED"/>
    <property type="match status" value="1"/>
</dbReference>
<keyword evidence="4" id="KW-0677">Repeat</keyword>
<comment type="similarity">
    <text evidence="2">Belongs to the krueppel C2H2-type zinc-finger protein family.</text>
</comment>
<feature type="domain" description="C2H2-type" evidence="13">
    <location>
        <begin position="298"/>
        <end position="325"/>
    </location>
</feature>
<evidence type="ECO:0000256" key="7">
    <source>
        <dbReference type="ARBA" id="ARBA00023015"/>
    </source>
</evidence>
<proteinExistence type="inferred from homology"/>
<dbReference type="FunFam" id="3.30.160.60:FF:000193">
    <property type="entry name" value="Zinc finger protein 300"/>
    <property type="match status" value="1"/>
</dbReference>
<reference evidence="15" key="1">
    <citation type="submission" date="2017-02" db="UniProtKB">
        <authorList>
            <consortium name="WormBaseParasite"/>
        </authorList>
    </citation>
    <scope>IDENTIFICATION</scope>
</reference>
<feature type="domain" description="C2H2-type" evidence="13">
    <location>
        <begin position="403"/>
        <end position="433"/>
    </location>
</feature>
<feature type="domain" description="C2H2-type" evidence="13">
    <location>
        <begin position="99"/>
        <end position="127"/>
    </location>
</feature>
<dbReference type="GO" id="GO:0000122">
    <property type="term" value="P:negative regulation of transcription by RNA polymerase II"/>
    <property type="evidence" value="ECO:0007669"/>
    <property type="project" value="UniProtKB-ARBA"/>
</dbReference>
<feature type="region of interest" description="Disordered" evidence="12">
    <location>
        <begin position="677"/>
        <end position="697"/>
    </location>
</feature>
<dbReference type="GO" id="GO:0005634">
    <property type="term" value="C:nucleus"/>
    <property type="evidence" value="ECO:0007669"/>
    <property type="project" value="UniProtKB-SubCell"/>
</dbReference>
<feature type="coiled-coil region" evidence="11">
    <location>
        <begin position="528"/>
        <end position="559"/>
    </location>
</feature>
<dbReference type="PROSITE" id="PS50157">
    <property type="entry name" value="ZINC_FINGER_C2H2_2"/>
    <property type="match status" value="11"/>
</dbReference>
<dbReference type="Proteomes" id="UP000046393">
    <property type="component" value="Unplaced"/>
</dbReference>
<accession>A0A0N5AAC4</accession>